<dbReference type="RefSeq" id="XP_013176772.1">
    <property type="nucleotide sequence ID" value="XM_013321318.1"/>
</dbReference>
<name>A0AAJ7EGQ4_PAPXU</name>
<accession>A0AAJ7EGQ4</accession>
<dbReference type="SMART" id="SM00827">
    <property type="entry name" value="PKS_AT"/>
    <property type="match status" value="1"/>
</dbReference>
<dbReference type="GeneID" id="106124542"/>
<gene>
    <name evidence="2" type="primary">LOC106124542</name>
</gene>
<sequence>MHMSLKLKFERLVFFRITYVVITFQENGHQIVLSDIYVFIDIYVLSMKSLLRRVQGIRTVTINSRTRRLKSTRDDGSPLKKLVNEASTFGDVSNPEPELRWATEPYARLQTVEEMPTRVDPRETSVLLFPGQGSQFVGMGKKLLDLPAARDLYELASSVVGWDVRRVCTEGPEEELQRRCQVAVLVTSLAALERARDERPAAVERARAAAGFSLGEIGALVFAGALPFERALRLAELRAAAMQAAAAARAGGMLTVWLAADARLGEALARARDHAAERGVHRPVCAVANYLYPGCKVVAGDEAALAWLESQGRAWGVKRAARVRVAGAFHTPLMAAAEDAVREALRHIQVRAPRVPVVSCVEARAMREAGQVRRALVRLTCAPVRWEQTLHALYARPRSEPQPLTLVLGPASALRSSLRQVNARAWDASLHVDV</sequence>
<dbReference type="PANTHER" id="PTHR47170">
    <property type="entry name" value="MALONYL-COA ACP TRANSACYLASE, ACP-BINDING"/>
    <property type="match status" value="1"/>
</dbReference>
<evidence type="ECO:0000259" key="1">
    <source>
        <dbReference type="SMART" id="SM00827"/>
    </source>
</evidence>
<dbReference type="SUPFAM" id="SSF55048">
    <property type="entry name" value="Probable ACP-binding domain of malonyl-CoA ACP transacylase"/>
    <property type="match status" value="1"/>
</dbReference>
<dbReference type="Gene3D" id="3.30.70.250">
    <property type="entry name" value="Malonyl-CoA ACP transacylase, ACP-binding"/>
    <property type="match status" value="1"/>
</dbReference>
<dbReference type="InterPro" id="IPR016035">
    <property type="entry name" value="Acyl_Trfase/lysoPLipase"/>
</dbReference>
<protein>
    <submittedName>
        <fullName evidence="2">Malonyl-CoA-acyl carrier protein transacylase, mitochondrial isoform X2</fullName>
    </submittedName>
</protein>
<reference evidence="2" key="1">
    <citation type="submission" date="2025-08" db="UniProtKB">
        <authorList>
            <consortium name="RefSeq"/>
        </authorList>
    </citation>
    <scope>IDENTIFICATION</scope>
</reference>
<dbReference type="InterPro" id="IPR052760">
    <property type="entry name" value="Mitochondrial_malonyltrans"/>
</dbReference>
<dbReference type="PANTHER" id="PTHR47170:SF2">
    <property type="entry name" value="MALONYL-COA:ACP TRANSACYLASE (MAT) DOMAIN-CONTAINING PROTEIN"/>
    <property type="match status" value="1"/>
</dbReference>
<dbReference type="Gene3D" id="3.40.366.10">
    <property type="entry name" value="Malonyl-Coenzyme A Acyl Carrier Protein, domain 2"/>
    <property type="match status" value="1"/>
</dbReference>
<dbReference type="SUPFAM" id="SSF52151">
    <property type="entry name" value="FabD/lysophospholipase-like"/>
    <property type="match status" value="1"/>
</dbReference>
<dbReference type="GO" id="GO:0016740">
    <property type="term" value="F:transferase activity"/>
    <property type="evidence" value="ECO:0007669"/>
    <property type="project" value="InterPro"/>
</dbReference>
<dbReference type="InterPro" id="IPR001227">
    <property type="entry name" value="Ac_transferase_dom_sf"/>
</dbReference>
<dbReference type="AlphaFoldDB" id="A0AAJ7EGQ4"/>
<dbReference type="Pfam" id="PF00698">
    <property type="entry name" value="Acyl_transf_1"/>
    <property type="match status" value="1"/>
</dbReference>
<feature type="domain" description="Malonyl-CoA:ACP transacylase (MAT)" evidence="1">
    <location>
        <begin position="128"/>
        <end position="434"/>
    </location>
</feature>
<dbReference type="InterPro" id="IPR014043">
    <property type="entry name" value="Acyl_transferase_dom"/>
</dbReference>
<dbReference type="Proteomes" id="UP000694872">
    <property type="component" value="Unplaced"/>
</dbReference>
<evidence type="ECO:0000313" key="2">
    <source>
        <dbReference type="RefSeq" id="XP_013176772.1"/>
    </source>
</evidence>
<organism evidence="2">
    <name type="scientific">Papilio xuthus</name>
    <name type="common">Asian swallowtail butterfly</name>
    <dbReference type="NCBI Taxonomy" id="66420"/>
    <lineage>
        <taxon>Eukaryota</taxon>
        <taxon>Metazoa</taxon>
        <taxon>Ecdysozoa</taxon>
        <taxon>Arthropoda</taxon>
        <taxon>Hexapoda</taxon>
        <taxon>Insecta</taxon>
        <taxon>Pterygota</taxon>
        <taxon>Neoptera</taxon>
        <taxon>Endopterygota</taxon>
        <taxon>Lepidoptera</taxon>
        <taxon>Glossata</taxon>
        <taxon>Ditrysia</taxon>
        <taxon>Papilionoidea</taxon>
        <taxon>Papilionidae</taxon>
        <taxon>Papilioninae</taxon>
        <taxon>Papilio</taxon>
    </lineage>
</organism>
<dbReference type="InterPro" id="IPR016036">
    <property type="entry name" value="Malonyl_transacylase_ACP-bd"/>
</dbReference>
<dbReference type="CTD" id="39910"/>
<proteinExistence type="predicted"/>